<gene>
    <name evidence="1" type="ORF">K3G42_001444</name>
</gene>
<proteinExistence type="predicted"/>
<accession>A0ACB8FL92</accession>
<reference evidence="1" key="1">
    <citation type="submission" date="2021-08" db="EMBL/GenBank/DDBJ databases">
        <title>The first chromosome-level gecko genome reveals the dynamic sex chromosomes of Neotropical dwarf geckos (Sphaerodactylidae: Sphaerodactylus).</title>
        <authorList>
            <person name="Pinto B.J."/>
            <person name="Keating S.E."/>
            <person name="Gamble T."/>
        </authorList>
    </citation>
    <scope>NUCLEOTIDE SEQUENCE</scope>
    <source>
        <strain evidence="1">TG3544</strain>
    </source>
</reference>
<keyword evidence="2" id="KW-1185">Reference proteome</keyword>
<dbReference type="Proteomes" id="UP000827872">
    <property type="component" value="Linkage Group LG06"/>
</dbReference>
<name>A0ACB8FL92_9SAUR</name>
<evidence type="ECO:0000313" key="1">
    <source>
        <dbReference type="EMBL" id="KAH8006273.1"/>
    </source>
</evidence>
<sequence length="502" mass="56162">MSRQTGAESGGGRPLPRPPRRLSSSDSDDEFEKFLSRLRTPKPTTCCTPRAGNDSLNDSKDHQHLLSKKVFSDSDDDCVFGKHSPRNPCQSAQVGCQKENRRGTLSAPSRAKPLSSRGRKKPSRSVEVEGGSTKERSQGQAQRTRPSVVFGCDSSDDEVNSLIVRVKQRMVFLDTKSSDDQTGTTGQRGFRSSCEIIPATTKYETTAGGQFNSPVPVQHPKSQVLTDAIQLSRMPVRFQGPVQIPEALTDAEHSPTVTRTDGSACQVEGCFLQELSDPKSQRAKEFQTKKEEMAQRLYAFYNRTVFEQKLPEKMEINWNKKMRKTAGCCLTGELKEPNLGQRYARIMLSEKVCDSADRLRDTMIHELCHAAAWLIHGVQDGHGRIWSLYAKKSSFIHPELPVVSRCHNYEIKYKFTYECSQCQNTIGRHSKSLDTQRFVCALCKGQLVLQQARRKDGTPAQAPLTPFAKYVKENYADAKQLQPGLNHGAIMRKLSADFASRP</sequence>
<evidence type="ECO:0000313" key="2">
    <source>
        <dbReference type="Proteomes" id="UP000827872"/>
    </source>
</evidence>
<protein>
    <submittedName>
        <fullName evidence="1">Uncharacterized protein</fullName>
    </submittedName>
</protein>
<organism evidence="1 2">
    <name type="scientific">Sphaerodactylus townsendi</name>
    <dbReference type="NCBI Taxonomy" id="933632"/>
    <lineage>
        <taxon>Eukaryota</taxon>
        <taxon>Metazoa</taxon>
        <taxon>Chordata</taxon>
        <taxon>Craniata</taxon>
        <taxon>Vertebrata</taxon>
        <taxon>Euteleostomi</taxon>
        <taxon>Lepidosauria</taxon>
        <taxon>Squamata</taxon>
        <taxon>Bifurcata</taxon>
        <taxon>Gekkota</taxon>
        <taxon>Sphaerodactylidae</taxon>
        <taxon>Sphaerodactylus</taxon>
    </lineage>
</organism>
<comment type="caution">
    <text evidence="1">The sequence shown here is derived from an EMBL/GenBank/DDBJ whole genome shotgun (WGS) entry which is preliminary data.</text>
</comment>
<dbReference type="EMBL" id="CM037619">
    <property type="protein sequence ID" value="KAH8006273.1"/>
    <property type="molecule type" value="Genomic_DNA"/>
</dbReference>